<proteinExistence type="predicted"/>
<feature type="transmembrane region" description="Helical" evidence="1">
    <location>
        <begin position="42"/>
        <end position="68"/>
    </location>
</feature>
<evidence type="ECO:0000313" key="3">
    <source>
        <dbReference type="Proteomes" id="UP000565745"/>
    </source>
</evidence>
<accession>A0A7W6M9C9</accession>
<dbReference type="RefSeq" id="WP_025056033.1">
    <property type="nucleotide sequence ID" value="NZ_JACIFU010000003.1"/>
</dbReference>
<dbReference type="Proteomes" id="UP000565745">
    <property type="component" value="Unassembled WGS sequence"/>
</dbReference>
<feature type="transmembrane region" description="Helical" evidence="1">
    <location>
        <begin position="89"/>
        <end position="109"/>
    </location>
</feature>
<keyword evidence="3" id="KW-1185">Reference proteome</keyword>
<organism evidence="2 3">
    <name type="scientific">Sulfitobacter noctilucicola</name>
    <dbReference type="NCBI Taxonomy" id="1342301"/>
    <lineage>
        <taxon>Bacteria</taxon>
        <taxon>Pseudomonadati</taxon>
        <taxon>Pseudomonadota</taxon>
        <taxon>Alphaproteobacteria</taxon>
        <taxon>Rhodobacterales</taxon>
        <taxon>Roseobacteraceae</taxon>
        <taxon>Sulfitobacter</taxon>
    </lineage>
</organism>
<keyword evidence="1" id="KW-0812">Transmembrane</keyword>
<dbReference type="AlphaFoldDB" id="A0A7W6M9C9"/>
<gene>
    <name evidence="2" type="ORF">GGR93_002647</name>
</gene>
<keyword evidence="1" id="KW-1133">Transmembrane helix</keyword>
<evidence type="ECO:0000313" key="2">
    <source>
        <dbReference type="EMBL" id="MBB4174859.1"/>
    </source>
</evidence>
<protein>
    <submittedName>
        <fullName evidence="2">Uncharacterized protein</fullName>
    </submittedName>
</protein>
<comment type="caution">
    <text evidence="2">The sequence shown here is derived from an EMBL/GenBank/DDBJ whole genome shotgun (WGS) entry which is preliminary data.</text>
</comment>
<reference evidence="2 3" key="1">
    <citation type="submission" date="2020-08" db="EMBL/GenBank/DDBJ databases">
        <title>Genomic Encyclopedia of Type Strains, Phase IV (KMG-IV): sequencing the most valuable type-strain genomes for metagenomic binning, comparative biology and taxonomic classification.</title>
        <authorList>
            <person name="Goeker M."/>
        </authorList>
    </citation>
    <scope>NUCLEOTIDE SEQUENCE [LARGE SCALE GENOMIC DNA]</scope>
    <source>
        <strain evidence="2 3">DSM 101015</strain>
    </source>
</reference>
<dbReference type="PROSITE" id="PS51257">
    <property type="entry name" value="PROKAR_LIPOPROTEIN"/>
    <property type="match status" value="1"/>
</dbReference>
<dbReference type="EMBL" id="JACIFU010000003">
    <property type="protein sequence ID" value="MBB4174859.1"/>
    <property type="molecule type" value="Genomic_DNA"/>
</dbReference>
<evidence type="ECO:0000256" key="1">
    <source>
        <dbReference type="SAM" id="Phobius"/>
    </source>
</evidence>
<name>A0A7W6M9C9_9RHOB</name>
<sequence length="118" mass="13068">MGNVLKLCLGLLVGLALGCLGFFGYSVVGIFATDCLKNCTFAMWPAFALVLLPIIIVSALHIMTVLRWRKDGLAWSLKTYDVEWFAKRSVPIGIALSSIVFTPWGLGIMDRFIRMVAR</sequence>
<keyword evidence="1" id="KW-0472">Membrane</keyword>